<dbReference type="InterPro" id="IPR000119">
    <property type="entry name" value="Hist_DNA-bd"/>
</dbReference>
<gene>
    <name evidence="5" type="ORF">B5F32_02925</name>
</gene>
<dbReference type="Gene3D" id="4.10.520.10">
    <property type="entry name" value="IHF-like DNA-binding proteins"/>
    <property type="match status" value="1"/>
</dbReference>
<reference evidence="6" key="1">
    <citation type="submission" date="2017-04" db="EMBL/GenBank/DDBJ databases">
        <title>Function of individual gut microbiota members based on whole genome sequencing of pure cultures obtained from chicken caecum.</title>
        <authorList>
            <person name="Medvecky M."/>
            <person name="Cejkova D."/>
            <person name="Polansky O."/>
            <person name="Karasova D."/>
            <person name="Kubasova T."/>
            <person name="Cizek A."/>
            <person name="Rychlik I."/>
        </authorList>
    </citation>
    <scope>NUCLEOTIDE SEQUENCE [LARGE SCALE GENOMIC DNA]</scope>
    <source>
        <strain evidence="6">An199</strain>
    </source>
</reference>
<dbReference type="Pfam" id="PF00216">
    <property type="entry name" value="Bac_DNA_binding"/>
    <property type="match status" value="1"/>
</dbReference>
<dbReference type="GO" id="GO:0003677">
    <property type="term" value="F:DNA binding"/>
    <property type="evidence" value="ECO:0007669"/>
    <property type="project" value="UniProtKB-KW"/>
</dbReference>
<dbReference type="CDD" id="cd14435">
    <property type="entry name" value="SPO1_TF1_like"/>
    <property type="match status" value="1"/>
</dbReference>
<dbReference type="InterPro" id="IPR010992">
    <property type="entry name" value="IHF-like_DNA-bd_dom_sf"/>
</dbReference>
<dbReference type="GO" id="GO:0030527">
    <property type="term" value="F:structural constituent of chromatin"/>
    <property type="evidence" value="ECO:0007669"/>
    <property type="project" value="InterPro"/>
</dbReference>
<dbReference type="GeneID" id="93072254"/>
<protein>
    <recommendedName>
        <fullName evidence="7">HU family DNA-binding protein</fullName>
    </recommendedName>
</protein>
<dbReference type="Proteomes" id="UP000195950">
    <property type="component" value="Unassembled WGS sequence"/>
</dbReference>
<dbReference type="PRINTS" id="PR01727">
    <property type="entry name" value="DNABINDINGHU"/>
</dbReference>
<dbReference type="GO" id="GO:0030261">
    <property type="term" value="P:chromosome condensation"/>
    <property type="evidence" value="ECO:0007669"/>
    <property type="project" value="UniProtKB-KW"/>
</dbReference>
<dbReference type="SUPFAM" id="SSF47729">
    <property type="entry name" value="IHF-like DNA-binding proteins"/>
    <property type="match status" value="1"/>
</dbReference>
<evidence type="ECO:0000256" key="1">
    <source>
        <dbReference type="ARBA" id="ARBA00010529"/>
    </source>
</evidence>
<dbReference type="GO" id="GO:0005829">
    <property type="term" value="C:cytosol"/>
    <property type="evidence" value="ECO:0007669"/>
    <property type="project" value="TreeGrafter"/>
</dbReference>
<name>A0A1Y4ISN2_PARDI</name>
<keyword evidence="2" id="KW-0226">DNA condensation</keyword>
<comment type="similarity">
    <text evidence="1 4">Belongs to the bacterial histone-like protein family.</text>
</comment>
<sequence length="106" mass="11603">MNKQELIKAVAAASGLCVVDASKEMSAFENILEDCMARGEILSWSGVGAFCVREHKARPGRNPFTGLGMRIPTRKVVKFSPGKSLREAVIKKGIHGRRARCTDKET</sequence>
<accession>A0A1Y4ISN2</accession>
<dbReference type="EMBL" id="NFJX01000002">
    <property type="protein sequence ID" value="OUP21960.1"/>
    <property type="molecule type" value="Genomic_DNA"/>
</dbReference>
<evidence type="ECO:0000313" key="6">
    <source>
        <dbReference type="Proteomes" id="UP000195950"/>
    </source>
</evidence>
<dbReference type="PANTHER" id="PTHR33175:SF3">
    <property type="entry name" value="DNA-BINDING PROTEIN HU-BETA"/>
    <property type="match status" value="1"/>
</dbReference>
<evidence type="ECO:0000256" key="4">
    <source>
        <dbReference type="RuleBase" id="RU003939"/>
    </source>
</evidence>
<organism evidence="5 6">
    <name type="scientific">Parabacteroides distasonis</name>
    <dbReference type="NCBI Taxonomy" id="823"/>
    <lineage>
        <taxon>Bacteria</taxon>
        <taxon>Pseudomonadati</taxon>
        <taxon>Bacteroidota</taxon>
        <taxon>Bacteroidia</taxon>
        <taxon>Bacteroidales</taxon>
        <taxon>Tannerellaceae</taxon>
        <taxon>Parabacteroides</taxon>
    </lineage>
</organism>
<dbReference type="RefSeq" id="WP_004289430.1">
    <property type="nucleotide sequence ID" value="NZ_NFJX01000002.1"/>
</dbReference>
<keyword evidence="3" id="KW-0238">DNA-binding</keyword>
<proteinExistence type="inferred from homology"/>
<evidence type="ECO:0000256" key="3">
    <source>
        <dbReference type="ARBA" id="ARBA00023125"/>
    </source>
</evidence>
<evidence type="ECO:0008006" key="7">
    <source>
        <dbReference type="Google" id="ProtNLM"/>
    </source>
</evidence>
<dbReference type="SMART" id="SM00411">
    <property type="entry name" value="BHL"/>
    <property type="match status" value="1"/>
</dbReference>
<dbReference type="AlphaFoldDB" id="A0A1Y4ISN2"/>
<dbReference type="PANTHER" id="PTHR33175">
    <property type="entry name" value="DNA-BINDING PROTEIN HU"/>
    <property type="match status" value="1"/>
</dbReference>
<evidence type="ECO:0000256" key="2">
    <source>
        <dbReference type="ARBA" id="ARBA00023067"/>
    </source>
</evidence>
<evidence type="ECO:0000313" key="5">
    <source>
        <dbReference type="EMBL" id="OUP21960.1"/>
    </source>
</evidence>
<comment type="caution">
    <text evidence="5">The sequence shown here is derived from an EMBL/GenBank/DDBJ whole genome shotgun (WGS) entry which is preliminary data.</text>
</comment>